<reference evidence="3" key="1">
    <citation type="journal article" date="2019" name="Int. J. Syst. Evol. Microbiol.">
        <title>The Global Catalogue of Microorganisms (GCM) 10K type strain sequencing project: providing services to taxonomists for standard genome sequencing and annotation.</title>
        <authorList>
            <consortium name="The Broad Institute Genomics Platform"/>
            <consortium name="The Broad Institute Genome Sequencing Center for Infectious Disease"/>
            <person name="Wu L."/>
            <person name="Ma J."/>
        </authorList>
    </citation>
    <scope>NUCLEOTIDE SEQUENCE [LARGE SCALE GENOMIC DNA]</scope>
    <source>
        <strain evidence="3">CGMCC 1.15439</strain>
    </source>
</reference>
<dbReference type="Gene3D" id="1.10.150.130">
    <property type="match status" value="1"/>
</dbReference>
<dbReference type="InterPro" id="IPR011010">
    <property type="entry name" value="DNA_brk_join_enz"/>
</dbReference>
<keyword evidence="1" id="KW-0238">DNA-binding</keyword>
<evidence type="ECO:0000313" key="2">
    <source>
        <dbReference type="EMBL" id="GGA51329.1"/>
    </source>
</evidence>
<dbReference type="Proteomes" id="UP000620046">
    <property type="component" value="Unassembled WGS sequence"/>
</dbReference>
<gene>
    <name evidence="2" type="ORF">GCM10010981_45900</name>
</gene>
<organism evidence="2 3">
    <name type="scientific">Dyella nitratireducens</name>
    <dbReference type="NCBI Taxonomy" id="1849580"/>
    <lineage>
        <taxon>Bacteria</taxon>
        <taxon>Pseudomonadati</taxon>
        <taxon>Pseudomonadota</taxon>
        <taxon>Gammaproteobacteria</taxon>
        <taxon>Lysobacterales</taxon>
        <taxon>Rhodanobacteraceae</taxon>
        <taxon>Dyella</taxon>
    </lineage>
</organism>
<evidence type="ECO:0000256" key="1">
    <source>
        <dbReference type="ARBA" id="ARBA00023125"/>
    </source>
</evidence>
<dbReference type="EMBL" id="BMJA01000007">
    <property type="protein sequence ID" value="GGA51329.1"/>
    <property type="molecule type" value="Genomic_DNA"/>
</dbReference>
<evidence type="ECO:0008006" key="4">
    <source>
        <dbReference type="Google" id="ProtNLM"/>
    </source>
</evidence>
<keyword evidence="3" id="KW-1185">Reference proteome</keyword>
<protein>
    <recommendedName>
        <fullName evidence="4">Core-binding (CB) domain-containing protein</fullName>
    </recommendedName>
</protein>
<dbReference type="RefSeq" id="WP_423373324.1">
    <property type="nucleotide sequence ID" value="NZ_BMJA01000007.1"/>
</dbReference>
<dbReference type="SUPFAM" id="SSF56349">
    <property type="entry name" value="DNA breaking-rejoining enzymes"/>
    <property type="match status" value="1"/>
</dbReference>
<proteinExistence type="predicted"/>
<sequence>MDQALQGIQSGRDYTVELPNGTKLKTDSLDADHRHAQDVILALTRAGALSPLPTTISIPATPKVGLLSERIEKFLSQMKVQERSETNHFDTAFTLKVFLGLVGDKDLSEVSPDDLDIFMDGLAHWPANASKKKPYKGLSPKEVLKKAKQRQDKGLTPCTKEKHLDCLRLFFNNCVERRLISYNPCKGRVQHLQVRHADVAALLRQAVFDPLKLFFRDFHRPSIRSDADSVNTP</sequence>
<evidence type="ECO:0000313" key="3">
    <source>
        <dbReference type="Proteomes" id="UP000620046"/>
    </source>
</evidence>
<name>A0ABQ1GWC2_9GAMM</name>
<accession>A0ABQ1GWC2</accession>
<dbReference type="InterPro" id="IPR010998">
    <property type="entry name" value="Integrase_recombinase_N"/>
</dbReference>
<comment type="caution">
    <text evidence="2">The sequence shown here is derived from an EMBL/GenBank/DDBJ whole genome shotgun (WGS) entry which is preliminary data.</text>
</comment>